<protein>
    <submittedName>
        <fullName evidence="8">Protein PTHB1-like isoform X1</fullName>
    </submittedName>
</protein>
<feature type="compositionally biased region" description="Basic residues" evidence="1">
    <location>
        <begin position="863"/>
        <end position="874"/>
    </location>
</feature>
<evidence type="ECO:0000313" key="7">
    <source>
        <dbReference type="Proteomes" id="UP001165740"/>
    </source>
</evidence>
<dbReference type="Pfam" id="PF14728">
    <property type="entry name" value="PTHB1_GAE"/>
    <property type="match status" value="1"/>
</dbReference>
<feature type="domain" description="PTHB1 N-terminal" evidence="2">
    <location>
        <begin position="1"/>
        <end position="358"/>
    </location>
</feature>
<evidence type="ECO:0000259" key="4">
    <source>
        <dbReference type="Pfam" id="PF23337"/>
    </source>
</evidence>
<dbReference type="Proteomes" id="UP001165740">
    <property type="component" value="Chromosome 16"/>
</dbReference>
<evidence type="ECO:0000256" key="1">
    <source>
        <dbReference type="SAM" id="MobiDB-lite"/>
    </source>
</evidence>
<accession>A0A9W2Z4P2</accession>
<feature type="domain" description="PTHB1 platform" evidence="4">
    <location>
        <begin position="530"/>
        <end position="636"/>
    </location>
</feature>
<dbReference type="GeneID" id="106054314"/>
<dbReference type="GO" id="GO:0016020">
    <property type="term" value="C:membrane"/>
    <property type="evidence" value="ECO:0007669"/>
    <property type="project" value="TreeGrafter"/>
</dbReference>
<sequence>MSLFKTRDWWSRSVGEEEEFDQGCLCLGNIDNDTNGLDKIIIGSFQGILRIYNPNPSNANSVEDVILEHAFKQPILQLEVGKFSSASESQKLAILHPRKLAVFNVSVLSGTVEHGSQYQLSLLYEHNLQRTAFNFCYGPFGGVKGKDFICVQSMDGTVSIFEQESFAFTRFLPGALLPGPIRYMPRLDSFVTATSSWKVEAYRYQVLAVASETAGREETQNIKSGKKIAVDWSFNIGEQALDLVYVDYPPAQPFIIVLGEHTVFHLTDNGMLKTAKKLEYDPSCVLPYASLRENKVNYLVGAHTKSLLVYEDTTLKWMAKTEFVPVQLRIGNFSGLKAGIVGLSDSGHLEVMYLGTDPSVFTPPQVEAREINFAAMEAEMAKLMKHVKAKSTNSDPTSWLLDDMITPSVKPEDDLSIYVHVNPNLDEVSMASGMDYQDEDGVPSTTVRIQMKSRLPLENVKLEITCPWPLGCTQSEFMIQRIDPGSPSETFVAVFQRYKGLPSHLYVHISGTFTSAAGGRCVIVTKANLPTKLFLKPVFPVKNAVHKITIDTNRPPVNLNDIFPDMLGQNEGGQGSALGFQFLGGGPVVSLLASKTSQRYRLQSDQLEAIWLPLRELVGRLNNHLKKGQGDFRVSFDGALPLQEYFELIDFHFDLRQSNLQYRELLSQRAAQFRTIQKRLLTRFKDKTPAPLQNLDTLLEGTYRQILALADAVEENSQAERLAANNLSSATYLLNILLKLWLDMSDEEFKVLEATLSPIVSSSEDQGWEETVDASITHLLRTVMAKSAKDQAVNPSPLTPPEDTSKVKKHIALFCDRLGKGARLVEGLKENKEKVVKKHSSSSLVEQSEIIEDKTPVDEMLKGKHKSGQKKKRDKTLGLPQRDQPFSENSLLMKEEDDYKAKSRLKSLVPDLDVLTKDMDDMDDNSSRTNDEDDSHEIVYSL</sequence>
<dbReference type="InterPro" id="IPR055364">
    <property type="entry name" value="PTHB1_CtH_dom"/>
</dbReference>
<dbReference type="Pfam" id="PF23338">
    <property type="entry name" value="PTHB1_hp"/>
    <property type="match status" value="1"/>
</dbReference>
<dbReference type="GO" id="GO:0034464">
    <property type="term" value="C:BBSome"/>
    <property type="evidence" value="ECO:0007669"/>
    <property type="project" value="InterPro"/>
</dbReference>
<feature type="domain" description="PTHB1 GAE" evidence="3">
    <location>
        <begin position="441"/>
        <end position="518"/>
    </location>
</feature>
<evidence type="ECO:0000259" key="6">
    <source>
        <dbReference type="Pfam" id="PF23339"/>
    </source>
</evidence>
<dbReference type="Pfam" id="PF14727">
    <property type="entry name" value="PHTB1_N"/>
    <property type="match status" value="1"/>
</dbReference>
<dbReference type="OrthoDB" id="10262646at2759"/>
<dbReference type="OMA" id="VPVEDWT"/>
<keyword evidence="7" id="KW-1185">Reference proteome</keyword>
<dbReference type="Pfam" id="PF23339">
    <property type="entry name" value="PTHB1_CtH"/>
    <property type="match status" value="1"/>
</dbReference>
<dbReference type="PANTHER" id="PTHR20991:SF0">
    <property type="entry name" value="PROTEIN PTHB1"/>
    <property type="match status" value="1"/>
</dbReference>
<evidence type="ECO:0000259" key="5">
    <source>
        <dbReference type="Pfam" id="PF23338"/>
    </source>
</evidence>
<dbReference type="GO" id="GO:0060271">
    <property type="term" value="P:cilium assembly"/>
    <property type="evidence" value="ECO:0007669"/>
    <property type="project" value="TreeGrafter"/>
</dbReference>
<dbReference type="PANTHER" id="PTHR20991">
    <property type="entry name" value="PARATHYROID HORMONE-RESPONSIVE B1 GENE"/>
    <property type="match status" value="1"/>
</dbReference>
<organism evidence="7 8">
    <name type="scientific">Biomphalaria glabrata</name>
    <name type="common">Bloodfluke planorb</name>
    <name type="synonym">Freshwater snail</name>
    <dbReference type="NCBI Taxonomy" id="6526"/>
    <lineage>
        <taxon>Eukaryota</taxon>
        <taxon>Metazoa</taxon>
        <taxon>Spiralia</taxon>
        <taxon>Lophotrochozoa</taxon>
        <taxon>Mollusca</taxon>
        <taxon>Gastropoda</taxon>
        <taxon>Heterobranchia</taxon>
        <taxon>Euthyneura</taxon>
        <taxon>Panpulmonata</taxon>
        <taxon>Hygrophila</taxon>
        <taxon>Lymnaeoidea</taxon>
        <taxon>Planorbidae</taxon>
        <taxon>Biomphalaria</taxon>
    </lineage>
</organism>
<evidence type="ECO:0000313" key="8">
    <source>
        <dbReference type="RefSeq" id="XP_055869949.1"/>
    </source>
</evidence>
<evidence type="ECO:0000259" key="2">
    <source>
        <dbReference type="Pfam" id="PF14727"/>
    </source>
</evidence>
<dbReference type="AlphaFoldDB" id="A0A9W2Z4P2"/>
<gene>
    <name evidence="8" type="primary">LOC106054314</name>
</gene>
<dbReference type="InterPro" id="IPR055363">
    <property type="entry name" value="PTHB1_hp_dom"/>
</dbReference>
<dbReference type="InterPro" id="IPR026511">
    <property type="entry name" value="PTHB1"/>
</dbReference>
<feature type="domain" description="PTHB1 C-terminal helix bundle" evidence="6">
    <location>
        <begin position="744"/>
        <end position="818"/>
    </location>
</feature>
<feature type="compositionally biased region" description="Basic and acidic residues" evidence="1">
    <location>
        <begin position="851"/>
        <end position="862"/>
    </location>
</feature>
<dbReference type="InterPro" id="IPR055362">
    <property type="entry name" value="PTHB1_pf_dom"/>
</dbReference>
<feature type="compositionally biased region" description="Basic and acidic residues" evidence="1">
    <location>
        <begin position="914"/>
        <end position="930"/>
    </location>
</feature>
<dbReference type="InterPro" id="IPR028074">
    <property type="entry name" value="PHTB1_GAE_dom"/>
</dbReference>
<feature type="domain" description="PTHB1 hairpin" evidence="5">
    <location>
        <begin position="640"/>
        <end position="741"/>
    </location>
</feature>
<proteinExistence type="predicted"/>
<dbReference type="InterPro" id="IPR028073">
    <property type="entry name" value="PHTB1_N_dom"/>
</dbReference>
<name>A0A9W2Z4P2_BIOGL</name>
<dbReference type="RefSeq" id="XP_055869949.1">
    <property type="nucleotide sequence ID" value="XM_056013974.1"/>
</dbReference>
<evidence type="ECO:0000259" key="3">
    <source>
        <dbReference type="Pfam" id="PF14728"/>
    </source>
</evidence>
<feature type="region of interest" description="Disordered" evidence="1">
    <location>
        <begin position="839"/>
        <end position="942"/>
    </location>
</feature>
<dbReference type="Pfam" id="PF23337">
    <property type="entry name" value="PTHB1_pf"/>
    <property type="match status" value="1"/>
</dbReference>
<reference evidence="8" key="1">
    <citation type="submission" date="2025-08" db="UniProtKB">
        <authorList>
            <consortium name="RefSeq"/>
        </authorList>
    </citation>
    <scope>IDENTIFICATION</scope>
</reference>